<dbReference type="EMBL" id="KE721364">
    <property type="protein sequence ID" value="ERF70004.1"/>
    <property type="molecule type" value="Genomic_DNA"/>
</dbReference>
<evidence type="ECO:0000313" key="3">
    <source>
        <dbReference type="Proteomes" id="UP000019373"/>
    </source>
</evidence>
<evidence type="ECO:0000313" key="2">
    <source>
        <dbReference type="EMBL" id="ERF70004.1"/>
    </source>
</evidence>
<dbReference type="InterPro" id="IPR029731">
    <property type="entry name" value="OSGIN1/2"/>
</dbReference>
<feature type="region of interest" description="Disordered" evidence="1">
    <location>
        <begin position="414"/>
        <end position="433"/>
    </location>
</feature>
<feature type="region of interest" description="Disordered" evidence="1">
    <location>
        <begin position="545"/>
        <end position="569"/>
    </location>
</feature>
<dbReference type="Proteomes" id="UP000019373">
    <property type="component" value="Unassembled WGS sequence"/>
</dbReference>
<dbReference type="PANTHER" id="PTHR15192">
    <property type="entry name" value="PROTEIN CBG05349"/>
    <property type="match status" value="1"/>
</dbReference>
<name>U1HLX5_ENDPU</name>
<organism evidence="2 3">
    <name type="scientific">Endocarpon pusillum (strain Z07020 / HMAS-L-300199)</name>
    <name type="common">Lichen-forming fungus</name>
    <dbReference type="NCBI Taxonomy" id="1263415"/>
    <lineage>
        <taxon>Eukaryota</taxon>
        <taxon>Fungi</taxon>
        <taxon>Dikarya</taxon>
        <taxon>Ascomycota</taxon>
        <taxon>Pezizomycotina</taxon>
        <taxon>Eurotiomycetes</taxon>
        <taxon>Chaetothyriomycetidae</taxon>
        <taxon>Verrucariales</taxon>
        <taxon>Verrucariaceae</taxon>
        <taxon>Endocarpon</taxon>
    </lineage>
</organism>
<dbReference type="RefSeq" id="XP_007804338.1">
    <property type="nucleotide sequence ID" value="XM_007806147.1"/>
</dbReference>
<dbReference type="eggNOG" id="ENOG502QRUQ">
    <property type="taxonomic scope" value="Eukaryota"/>
</dbReference>
<protein>
    <recommendedName>
        <fullName evidence="4">L-ornithine N(5)-monooxygenase</fullName>
    </recommendedName>
</protein>
<dbReference type="GeneID" id="19238596"/>
<dbReference type="Gene3D" id="3.50.50.60">
    <property type="entry name" value="FAD/NAD(P)-binding domain"/>
    <property type="match status" value="1"/>
</dbReference>
<dbReference type="AlphaFoldDB" id="U1HLX5"/>
<proteinExistence type="predicted"/>
<dbReference type="SUPFAM" id="SSF51905">
    <property type="entry name" value="FAD/NAD(P)-binding domain"/>
    <property type="match status" value="1"/>
</dbReference>
<feature type="region of interest" description="Disordered" evidence="1">
    <location>
        <begin position="483"/>
        <end position="508"/>
    </location>
</feature>
<dbReference type="OrthoDB" id="412005at2759"/>
<sequence>MARSLPISTGTVIIGNGPAALILSYILHGNIPHYIPSPPHPDTLLHKKLVESSDLLHLDIRRLTQHFEASPFSYSTQALPVNVLLDTLIRPNGDTCDLEEATNIVWEYQPEQAAPHIVIGNTTSPGGQWVDNPVQASWDIGTLSYAGMLSLPGYPFAEHYRRTTGKELPPYTRPSRRQVTDYFRHYPHQVRIDDAVYCGETVSGITRTADGFHIKSHDISCKHLVLASGVFSELIPAPPLLQPLLRLPGPSAQPSSPDIPLLVVGSGFSAADVISSSPPGQKIIHIYRWAPSTSPSPLRACHQQAYPEYAGLYRRMKQAAKITSNPLGLESSRPKVQRASTSAFDSSRDWSSKYEGFPNTTITDVKVEGETALITLQAADGGPTLQHRISRLEYVVGRRGSLRYLSRELRREVFGSNSNSSRDSADPEPAEQMLSGQTLRDKVLEDIEVAPDVFAIGSLTGDSLIRFAHGSCTYAAGKIMAPSRRHGKEENVEQPQMANGKEENIEQPQMANGVGKIDHEDAGSRLSRVVSGAKNATAVPATKIMSGLDGHHRPCINANNLGSLGESPR</sequence>
<evidence type="ECO:0008006" key="4">
    <source>
        <dbReference type="Google" id="ProtNLM"/>
    </source>
</evidence>
<accession>U1HLX5</accession>
<reference evidence="3" key="1">
    <citation type="journal article" date="2014" name="BMC Genomics">
        <title>Genome characteristics reveal the impact of lichenization on lichen-forming fungus Endocarpon pusillum Hedwig (Verrucariales, Ascomycota).</title>
        <authorList>
            <person name="Wang Y.-Y."/>
            <person name="Liu B."/>
            <person name="Zhang X.-Y."/>
            <person name="Zhou Q.-M."/>
            <person name="Zhang T."/>
            <person name="Li H."/>
            <person name="Yu Y.-F."/>
            <person name="Zhang X.-L."/>
            <person name="Hao X.-Y."/>
            <person name="Wang M."/>
            <person name="Wang L."/>
            <person name="Wei J.-C."/>
        </authorList>
    </citation>
    <scope>NUCLEOTIDE SEQUENCE [LARGE SCALE GENOMIC DNA]</scope>
    <source>
        <strain evidence="3">Z07020 / HMAS-L-300199</strain>
    </source>
</reference>
<dbReference type="PANTHER" id="PTHR15192:SF8">
    <property type="entry name" value="FAD_NAD(P)-BINDING DOMAIN-CONTAINING PROTEIN"/>
    <property type="match status" value="1"/>
</dbReference>
<dbReference type="HOGENOM" id="CLU_026100_0_0_1"/>
<keyword evidence="3" id="KW-1185">Reference proteome</keyword>
<gene>
    <name evidence="2" type="ORF">EPUS_03556</name>
</gene>
<evidence type="ECO:0000256" key="1">
    <source>
        <dbReference type="SAM" id="MobiDB-lite"/>
    </source>
</evidence>
<dbReference type="OMA" id="ASWDIQT"/>
<dbReference type="InterPro" id="IPR036188">
    <property type="entry name" value="FAD/NAD-bd_sf"/>
</dbReference>